<evidence type="ECO:0000313" key="3">
    <source>
        <dbReference type="EMBL" id="MDI9859617.1"/>
    </source>
</evidence>
<dbReference type="PANTHER" id="PTHR42987:SF4">
    <property type="entry name" value="PROTEASE SOHB-RELATED"/>
    <property type="match status" value="1"/>
</dbReference>
<evidence type="ECO:0000259" key="2">
    <source>
        <dbReference type="Pfam" id="PF01343"/>
    </source>
</evidence>
<dbReference type="Pfam" id="PF01343">
    <property type="entry name" value="Peptidase_S49"/>
    <property type="match status" value="1"/>
</dbReference>
<evidence type="ECO:0000256" key="1">
    <source>
        <dbReference type="ARBA" id="ARBA00008683"/>
    </source>
</evidence>
<dbReference type="InterPro" id="IPR033855">
    <property type="entry name" value="Protein_C"/>
</dbReference>
<feature type="domain" description="Peptidase S49" evidence="2">
    <location>
        <begin position="134"/>
        <end position="284"/>
    </location>
</feature>
<name>A0ABT6Y7X5_9BACT</name>
<dbReference type="InterPro" id="IPR029045">
    <property type="entry name" value="ClpP/crotonase-like_dom_sf"/>
</dbReference>
<dbReference type="EMBL" id="JASHIF010000008">
    <property type="protein sequence ID" value="MDI9859617.1"/>
    <property type="molecule type" value="Genomic_DNA"/>
</dbReference>
<dbReference type="CDD" id="cd07022">
    <property type="entry name" value="S49_Sppa_36K_type"/>
    <property type="match status" value="1"/>
</dbReference>
<organism evidence="3 4">
    <name type="scientific">Flectobacillus roseus</name>
    <dbReference type="NCBI Taxonomy" id="502259"/>
    <lineage>
        <taxon>Bacteria</taxon>
        <taxon>Pseudomonadati</taxon>
        <taxon>Bacteroidota</taxon>
        <taxon>Cytophagia</taxon>
        <taxon>Cytophagales</taxon>
        <taxon>Flectobacillaceae</taxon>
        <taxon>Flectobacillus</taxon>
    </lineage>
</organism>
<dbReference type="Proteomes" id="UP001236507">
    <property type="component" value="Unassembled WGS sequence"/>
</dbReference>
<comment type="caution">
    <text evidence="3">The sequence shown here is derived from an EMBL/GenBank/DDBJ whole genome shotgun (WGS) entry which is preliminary data.</text>
</comment>
<evidence type="ECO:0000313" key="4">
    <source>
        <dbReference type="Proteomes" id="UP001236507"/>
    </source>
</evidence>
<gene>
    <name evidence="3" type="ORF">QM524_10375</name>
</gene>
<proteinExistence type="inferred from homology"/>
<dbReference type="RefSeq" id="WP_283344521.1">
    <property type="nucleotide sequence ID" value="NZ_JASHIF010000008.1"/>
</dbReference>
<dbReference type="Gene3D" id="3.90.226.10">
    <property type="entry name" value="2-enoyl-CoA Hydratase, Chain A, domain 1"/>
    <property type="match status" value="1"/>
</dbReference>
<dbReference type="SUPFAM" id="SSF52096">
    <property type="entry name" value="ClpP/crotonase"/>
    <property type="match status" value="1"/>
</dbReference>
<protein>
    <submittedName>
        <fullName evidence="3">S49 family peptidase</fullName>
    </submittedName>
</protein>
<keyword evidence="4" id="KW-1185">Reference proteome</keyword>
<dbReference type="InterPro" id="IPR002142">
    <property type="entry name" value="Peptidase_S49"/>
</dbReference>
<accession>A0ABT6Y7X5</accession>
<dbReference type="Gene3D" id="6.20.330.10">
    <property type="match status" value="1"/>
</dbReference>
<reference evidence="3 4" key="1">
    <citation type="submission" date="2023-05" db="EMBL/GenBank/DDBJ databases">
        <title>Novel species of genus Flectobacillus isolated from stream in China.</title>
        <authorList>
            <person name="Lu H."/>
        </authorList>
    </citation>
    <scope>NUCLEOTIDE SEQUENCE [LARGE SCALE GENOMIC DNA]</scope>
    <source>
        <strain evidence="3 4">KCTC 42575</strain>
    </source>
</reference>
<sequence>MAEIFHEHIWNVAESHIGIAWHKLQTMSAPSFFETLPDPKLLEAFKTKLISTESARYINNYYTNLYSLSSDILVLPIVGEMSRYSYWSLGMEEMAKLLDVARADEKYKGAVLKISTPGGTADGCSLLADAVANFRKSKPVVTSTNRCLSAGYFIASQGDEIVVEDSAMSSIGSISSLFIYENYSRQLQMQGVDVEMIRAQGGENKAKINPYEPLTEETRGYLQAQTNAARKEFVGYVKRGRVGKIKNEDVFSGNVYGAKDAITLGLADRIGDFNSAIKRCQQLAHA</sequence>
<comment type="similarity">
    <text evidence="1">Belongs to the peptidase S49 family.</text>
</comment>
<dbReference type="PANTHER" id="PTHR42987">
    <property type="entry name" value="PEPTIDASE S49"/>
    <property type="match status" value="1"/>
</dbReference>